<evidence type="ECO:0000256" key="5">
    <source>
        <dbReference type="PROSITE-ProRule" id="PRU00104"/>
    </source>
</evidence>
<dbReference type="InterPro" id="IPR000569">
    <property type="entry name" value="HECT_dom"/>
</dbReference>
<feature type="transmembrane region" description="Helical" evidence="6">
    <location>
        <begin position="291"/>
        <end position="315"/>
    </location>
</feature>
<comment type="caution">
    <text evidence="5">Lacks conserved residue(s) required for the propagation of feature annotation.</text>
</comment>
<organism evidence="8 9">
    <name type="scientific">Dendroctonus ponderosae</name>
    <name type="common">Mountain pine beetle</name>
    <dbReference type="NCBI Taxonomy" id="77166"/>
    <lineage>
        <taxon>Eukaryota</taxon>
        <taxon>Metazoa</taxon>
        <taxon>Ecdysozoa</taxon>
        <taxon>Arthropoda</taxon>
        <taxon>Hexapoda</taxon>
        <taxon>Insecta</taxon>
        <taxon>Pterygota</taxon>
        <taxon>Neoptera</taxon>
        <taxon>Endopterygota</taxon>
        <taxon>Coleoptera</taxon>
        <taxon>Polyphaga</taxon>
        <taxon>Cucujiformia</taxon>
        <taxon>Curculionidae</taxon>
        <taxon>Scolytinae</taxon>
        <taxon>Dendroctonus</taxon>
    </lineage>
</organism>
<dbReference type="GO" id="GO:0009966">
    <property type="term" value="P:regulation of signal transduction"/>
    <property type="evidence" value="ECO:0007669"/>
    <property type="project" value="UniProtKB-ARBA"/>
</dbReference>
<dbReference type="Gene3D" id="3.90.1750.10">
    <property type="entry name" value="Hect, E3 ligase catalytic domains"/>
    <property type="match status" value="1"/>
</dbReference>
<evidence type="ECO:0000313" key="9">
    <source>
        <dbReference type="Proteomes" id="UP000030742"/>
    </source>
</evidence>
<dbReference type="GO" id="GO:0061630">
    <property type="term" value="F:ubiquitin protein ligase activity"/>
    <property type="evidence" value="ECO:0007669"/>
    <property type="project" value="UniProtKB-EC"/>
</dbReference>
<dbReference type="InterPro" id="IPR035983">
    <property type="entry name" value="Hect_E3_ubiquitin_ligase"/>
</dbReference>
<dbReference type="SMART" id="SM00119">
    <property type="entry name" value="HECTc"/>
    <property type="match status" value="1"/>
</dbReference>
<keyword evidence="3" id="KW-0808">Transferase</keyword>
<dbReference type="EC" id="2.3.2.26" evidence="2"/>
<dbReference type="Proteomes" id="UP000030742">
    <property type="component" value="Unassembled WGS sequence"/>
</dbReference>
<comment type="catalytic activity">
    <reaction evidence="1">
        <text>S-ubiquitinyl-[E2 ubiquitin-conjugating enzyme]-L-cysteine + [acceptor protein]-L-lysine = [E2 ubiquitin-conjugating enzyme]-L-cysteine + N(6)-ubiquitinyl-[acceptor protein]-L-lysine.</text>
        <dbReference type="EC" id="2.3.2.26"/>
    </reaction>
</comment>
<dbReference type="STRING" id="77166.U4UBY8"/>
<keyword evidence="6" id="KW-0812">Transmembrane</keyword>
<dbReference type="OrthoDB" id="5981550at2759"/>
<keyword evidence="6" id="KW-1133">Transmembrane helix</keyword>
<keyword evidence="6" id="KW-0472">Membrane</keyword>
<gene>
    <name evidence="8" type="ORF">D910_07924</name>
</gene>
<dbReference type="PROSITE" id="PS50237">
    <property type="entry name" value="HECT"/>
    <property type="match status" value="1"/>
</dbReference>
<dbReference type="EMBL" id="KB632245">
    <property type="protein sequence ID" value="ERL90577.1"/>
    <property type="molecule type" value="Genomic_DNA"/>
</dbReference>
<dbReference type="PANTHER" id="PTHR45700">
    <property type="entry name" value="UBIQUITIN-PROTEIN LIGASE E3C"/>
    <property type="match status" value="1"/>
</dbReference>
<dbReference type="PANTHER" id="PTHR45700:SF8">
    <property type="entry name" value="HECT-TYPE E3 UBIQUITIN TRANSFERASE"/>
    <property type="match status" value="1"/>
</dbReference>
<reference evidence="8 9" key="1">
    <citation type="journal article" date="2013" name="Genome Biol.">
        <title>Draft genome of the mountain pine beetle, Dendroctonus ponderosae Hopkins, a major forest pest.</title>
        <authorList>
            <person name="Keeling C.I."/>
            <person name="Yuen M.M."/>
            <person name="Liao N.Y."/>
            <person name="Docking T.R."/>
            <person name="Chan S.K."/>
            <person name="Taylor G.A."/>
            <person name="Palmquist D.L."/>
            <person name="Jackman S.D."/>
            <person name="Nguyen A."/>
            <person name="Li M."/>
            <person name="Henderson H."/>
            <person name="Janes J.K."/>
            <person name="Zhao Y."/>
            <person name="Pandoh P."/>
            <person name="Moore R."/>
            <person name="Sperling F.A."/>
            <person name="Huber D.P."/>
            <person name="Birol I."/>
            <person name="Jones S.J."/>
            <person name="Bohlmann J."/>
        </authorList>
    </citation>
    <scope>NUCLEOTIDE SEQUENCE</scope>
</reference>
<evidence type="ECO:0000256" key="3">
    <source>
        <dbReference type="ARBA" id="ARBA00022679"/>
    </source>
</evidence>
<evidence type="ECO:0000256" key="6">
    <source>
        <dbReference type="SAM" id="Phobius"/>
    </source>
</evidence>
<accession>U4UBY8</accession>
<keyword evidence="4 5" id="KW-0833">Ubl conjugation pathway</keyword>
<dbReference type="Pfam" id="PF00632">
    <property type="entry name" value="HECT"/>
    <property type="match status" value="1"/>
</dbReference>
<dbReference type="SUPFAM" id="SSF56204">
    <property type="entry name" value="Hect, E3 ligase catalytic domain"/>
    <property type="match status" value="1"/>
</dbReference>
<proteinExistence type="predicted"/>
<sequence>MFLLQEYVALSCIINNETSSIWGKQRSTFLYFQILYYSNILAGVLEPPYLRYVDYMNDSMDESFLSVKLSKSIAPEDSLATVLGVNILDCRKPFLPYSEFYNEPLSDMVEMDRDFANFKSELGKFSFMNYPFILTPATKTMGLYFDNRIRMYSERRISILQAVTGHPSNPYLRVKVRRDNIIDDALVELEMISMENPNDLKKQLVVEFEGEQGIDEGGVSKEFFQLVIEEIFNPDYAMFTMQNESQTVWFNPTSFESTAQFTLIGKHYHINAILIFHTVLYYEDNTRLGNILGIVLGLAIYNNIILAVNFPMVLYRKLMGRKGSFEDLVDWNPILYSSLKQMLEYEDSDLEEVFMQTFRIITATLIDTTCITGVKRKSENPHSLRRVEYQPPLGLSTYGVESLAHDGYPAHYSVVARETIDRNCSGKFSDRWISRADPVNWAATSPDLTLPYFFM</sequence>
<dbReference type="AlphaFoldDB" id="U4UBY8"/>
<evidence type="ECO:0000256" key="4">
    <source>
        <dbReference type="ARBA" id="ARBA00022786"/>
    </source>
</evidence>
<evidence type="ECO:0000256" key="1">
    <source>
        <dbReference type="ARBA" id="ARBA00000885"/>
    </source>
</evidence>
<evidence type="ECO:0000256" key="2">
    <source>
        <dbReference type="ARBA" id="ARBA00012485"/>
    </source>
</evidence>
<protein>
    <recommendedName>
        <fullName evidence="2">HECT-type E3 ubiquitin transferase</fullName>
        <ecNumber evidence="2">2.3.2.26</ecNumber>
    </recommendedName>
</protein>
<evidence type="ECO:0000313" key="8">
    <source>
        <dbReference type="EMBL" id="ERL90577.1"/>
    </source>
</evidence>
<evidence type="ECO:0000259" key="7">
    <source>
        <dbReference type="PROSITE" id="PS50237"/>
    </source>
</evidence>
<feature type="domain" description="HECT" evidence="7">
    <location>
        <begin position="196"/>
        <end position="352"/>
    </location>
</feature>
<dbReference type="GO" id="GO:0000209">
    <property type="term" value="P:protein polyubiquitination"/>
    <property type="evidence" value="ECO:0007669"/>
    <property type="project" value="InterPro"/>
</dbReference>
<name>U4UBY8_DENPD</name>
<dbReference type="InterPro" id="IPR044611">
    <property type="entry name" value="E3A/B/C-like"/>
</dbReference>